<evidence type="ECO:0000256" key="5">
    <source>
        <dbReference type="ARBA" id="ARBA00022833"/>
    </source>
</evidence>
<dbReference type="Gene3D" id="3.10.20.90">
    <property type="entry name" value="Phosphatidylinositol 3-kinase Catalytic Subunit, Chain A, domain 1"/>
    <property type="match status" value="1"/>
</dbReference>
<dbReference type="GO" id="GO:0035102">
    <property type="term" value="C:PRC1 complex"/>
    <property type="evidence" value="ECO:0007669"/>
    <property type="project" value="TreeGrafter"/>
</dbReference>
<dbReference type="Pfam" id="PF13923">
    <property type="entry name" value="zf-C3HC4_2"/>
    <property type="match status" value="1"/>
</dbReference>
<feature type="region of interest" description="Disordered" evidence="14">
    <location>
        <begin position="23"/>
        <end position="155"/>
    </location>
</feature>
<feature type="compositionally biased region" description="Basic and acidic residues" evidence="14">
    <location>
        <begin position="116"/>
        <end position="131"/>
    </location>
</feature>
<dbReference type="InterPro" id="IPR001841">
    <property type="entry name" value="Znf_RING"/>
</dbReference>
<evidence type="ECO:0000256" key="13">
    <source>
        <dbReference type="PROSITE-ProRule" id="PRU00175"/>
    </source>
</evidence>
<evidence type="ECO:0000256" key="2">
    <source>
        <dbReference type="ARBA" id="ARBA00022491"/>
    </source>
</evidence>
<dbReference type="InterPro" id="IPR032443">
    <property type="entry name" value="RAWUL"/>
</dbReference>
<dbReference type="Gene3D" id="3.30.40.10">
    <property type="entry name" value="Zinc/RING finger domain, C3HC4 (zinc finger)"/>
    <property type="match status" value="1"/>
</dbReference>
<evidence type="ECO:0000256" key="10">
    <source>
        <dbReference type="ARBA" id="ARBA00039211"/>
    </source>
</evidence>
<protein>
    <recommendedName>
        <fullName evidence="10">Polycomb complex protein BMI-1</fullName>
    </recommendedName>
    <alternativeName>
        <fullName evidence="11">Polycomb group RING finger protein 4</fullName>
    </alternativeName>
</protein>
<keyword evidence="6" id="KW-0156">Chromatin regulator</keyword>
<dbReference type="PANTHER" id="PTHR10825:SF21">
    <property type="entry name" value="POLYCOMB COMPLEX PROTEIN BMI-1"/>
    <property type="match status" value="1"/>
</dbReference>
<evidence type="ECO:0000256" key="11">
    <source>
        <dbReference type="ARBA" id="ARBA00042731"/>
    </source>
</evidence>
<evidence type="ECO:0000313" key="16">
    <source>
        <dbReference type="EMBL" id="KAG8515963.1"/>
    </source>
</evidence>
<dbReference type="EMBL" id="JAGFMF010011694">
    <property type="protein sequence ID" value="KAG8515963.1"/>
    <property type="molecule type" value="Genomic_DNA"/>
</dbReference>
<evidence type="ECO:0000256" key="7">
    <source>
        <dbReference type="ARBA" id="ARBA00023015"/>
    </source>
</evidence>
<sequence length="688" mass="77429">WNRLTAPEREDLQELRELLPQVIRLSHGASKGEGTVFAGGGGRDPDTFHHFPSGSFGERSHRDRPEPVTAGVSAEGTRKRRARPQSAGAVPLPARGSSRSQLRRKGRTEAAAGPRAEGKAGGEAQGREARSPRRRPSRVRARPHQLSARRVSRGARVEGHGALTMELSEYVQKGFQMLADARSFDSNSFTLLLRAAFQSLLDAQADEAVLDHPELKHIDPLVLKHCHAAAATYILEAGKQRADKSTLSAYLEDCKFDRERIELFCTEYQNNKNALEILLGSIGRSLPHITDVSWRLEYQIKNTDSLSHPEISFSCSMEQLQWGNLKMLQKAWKEQLSCNLGKLMICLVKRKTRNVSPIFYQAEMHRTTRIKITELNPHLMCVLCGGYFIDATTIIECLHSFCKTCIVRYLETSKYCPICDVQVHKTRPLLNIRSDKTLQDIVYKLVPGLFKNEMKRRRDFYAAHPSADAANGSNEDRGEVADEDKRIITDDEIISLSIEFFDQNRLDRKVNKDKEKSKEEVNDKRYLRCPAAMTVMHLRKFLRSKMDIPNTFQIDVMYEEEPLKDYYTLMDIAYIYTWRRNGPLPLKYRVRPTCKRMKISHQRDGLTNTGELESDSGSDKANSPAGGIPSTSSCLPSPSTPVQSPHPQFPHISSTMNGTSNSPSGNHQSSFANRPRKSSVNGSSATSS</sequence>
<feature type="compositionally biased region" description="Polar residues" evidence="14">
    <location>
        <begin position="642"/>
        <end position="688"/>
    </location>
</feature>
<evidence type="ECO:0000256" key="8">
    <source>
        <dbReference type="ARBA" id="ARBA00023163"/>
    </source>
</evidence>
<dbReference type="PANTHER" id="PTHR10825">
    <property type="entry name" value="RING FINGER DOMAIN-CONTAINING, POLYCOMB GROUP COMPONENT"/>
    <property type="match status" value="1"/>
</dbReference>
<dbReference type="FunFam" id="3.30.40.10:FF:000082">
    <property type="entry name" value="Polycomb group ring finger 2"/>
    <property type="match status" value="1"/>
</dbReference>
<evidence type="ECO:0000256" key="1">
    <source>
        <dbReference type="ARBA" id="ARBA00004123"/>
    </source>
</evidence>
<dbReference type="GO" id="GO:1990841">
    <property type="term" value="F:promoter-specific chromatin binding"/>
    <property type="evidence" value="ECO:0007669"/>
    <property type="project" value="TreeGrafter"/>
</dbReference>
<keyword evidence="17" id="KW-1185">Reference proteome</keyword>
<gene>
    <name evidence="16" type="ORF">J0S82_007255</name>
</gene>
<evidence type="ECO:0000256" key="12">
    <source>
        <dbReference type="ARBA" id="ARBA00045235"/>
    </source>
</evidence>
<keyword evidence="4 13" id="KW-0863">Zinc-finger</keyword>
<dbReference type="Pfam" id="PF21672">
    <property type="entry name" value="COMM_HN"/>
    <property type="match status" value="1"/>
</dbReference>
<keyword evidence="7" id="KW-0805">Transcription regulation</keyword>
<dbReference type="SUPFAM" id="SSF57850">
    <property type="entry name" value="RING/U-box"/>
    <property type="match status" value="1"/>
</dbReference>
<dbReference type="Proteomes" id="UP000700334">
    <property type="component" value="Unassembled WGS sequence"/>
</dbReference>
<organism evidence="16 17">
    <name type="scientific">Galemys pyrenaicus</name>
    <name type="common">Iberian desman</name>
    <name type="synonym">Pyrenean desman</name>
    <dbReference type="NCBI Taxonomy" id="202257"/>
    <lineage>
        <taxon>Eukaryota</taxon>
        <taxon>Metazoa</taxon>
        <taxon>Chordata</taxon>
        <taxon>Craniata</taxon>
        <taxon>Vertebrata</taxon>
        <taxon>Euteleostomi</taxon>
        <taxon>Mammalia</taxon>
        <taxon>Eutheria</taxon>
        <taxon>Laurasiatheria</taxon>
        <taxon>Eulipotyphla</taxon>
        <taxon>Talpidae</taxon>
        <taxon>Galemys</taxon>
    </lineage>
</organism>
<reference evidence="16" key="1">
    <citation type="journal article" date="2021" name="Evol. Appl.">
        <title>The genome of the Pyrenean desman and the effects of bottlenecks and inbreeding on the genomic landscape of an endangered species.</title>
        <authorList>
            <person name="Escoda L."/>
            <person name="Castresana J."/>
        </authorList>
    </citation>
    <scope>NUCLEOTIDE SEQUENCE</scope>
    <source>
        <strain evidence="16">IBE-C5619</strain>
    </source>
</reference>
<feature type="domain" description="RING-type" evidence="15">
    <location>
        <begin position="381"/>
        <end position="420"/>
    </location>
</feature>
<dbReference type="InterPro" id="IPR017907">
    <property type="entry name" value="Znf_RING_CS"/>
</dbReference>
<dbReference type="GO" id="GO:0045814">
    <property type="term" value="P:negative regulation of gene expression, epigenetic"/>
    <property type="evidence" value="ECO:0007669"/>
    <property type="project" value="UniProtKB-ARBA"/>
</dbReference>
<keyword evidence="5" id="KW-0862">Zinc</keyword>
<dbReference type="PROSITE" id="PS00518">
    <property type="entry name" value="ZF_RING_1"/>
    <property type="match status" value="1"/>
</dbReference>
<dbReference type="GO" id="GO:0008270">
    <property type="term" value="F:zinc ion binding"/>
    <property type="evidence" value="ECO:0007669"/>
    <property type="project" value="UniProtKB-KW"/>
</dbReference>
<evidence type="ECO:0000259" key="15">
    <source>
        <dbReference type="PROSITE" id="PS50089"/>
    </source>
</evidence>
<evidence type="ECO:0000256" key="3">
    <source>
        <dbReference type="ARBA" id="ARBA00022723"/>
    </source>
</evidence>
<dbReference type="FunFam" id="3.10.20.90:FF:000106">
    <property type="entry name" value="Polycomb complex protein BMI-1"/>
    <property type="match status" value="1"/>
</dbReference>
<dbReference type="PROSITE" id="PS50089">
    <property type="entry name" value="ZF_RING_2"/>
    <property type="match status" value="1"/>
</dbReference>
<feature type="region of interest" description="Disordered" evidence="14">
    <location>
        <begin position="599"/>
        <end position="688"/>
    </location>
</feature>
<dbReference type="SMART" id="SM00184">
    <property type="entry name" value="RING"/>
    <property type="match status" value="1"/>
</dbReference>
<keyword evidence="2" id="KW-0678">Repressor</keyword>
<accession>A0A8J6DRS5</accession>
<dbReference type="OrthoDB" id="1305878at2759"/>
<proteinExistence type="predicted"/>
<keyword evidence="3" id="KW-0479">Metal-binding</keyword>
<evidence type="ECO:0000313" key="17">
    <source>
        <dbReference type="Proteomes" id="UP000700334"/>
    </source>
</evidence>
<comment type="caution">
    <text evidence="16">The sequence shown here is derived from an EMBL/GenBank/DDBJ whole genome shotgun (WGS) entry which is preliminary data.</text>
</comment>
<keyword evidence="8" id="KW-0804">Transcription</keyword>
<feature type="non-terminal residue" evidence="16">
    <location>
        <position position="1"/>
    </location>
</feature>
<keyword evidence="9" id="KW-0539">Nucleus</keyword>
<evidence type="ECO:0000256" key="4">
    <source>
        <dbReference type="ARBA" id="ARBA00022771"/>
    </source>
</evidence>
<evidence type="ECO:0000256" key="9">
    <source>
        <dbReference type="ARBA" id="ARBA00023242"/>
    </source>
</evidence>
<dbReference type="CDD" id="cd17165">
    <property type="entry name" value="RAWUL_PCGF4"/>
    <property type="match status" value="1"/>
</dbReference>
<comment type="function">
    <text evidence="12">Component of a Polycomb group (PcG) multiprotein PRC1-like complex, a complex class required to maintain the transcriptionally repressive state of many genes, including Hox genes, throughout development. PcG PRC1 complex acts via chromatin remodeling and modification of histones; it mediates monoubiquitination of histone H2A 'Lys-119', rendering chromatin heritably changed in its expressibility. The complex composed of RNF2, UB2D3 and BMI1 binds nucleosomes, and has activity only with nucleosomal histone H2A. In the PRC1-like complex, regulates the E3 ubiquitin-protein ligase activity of RNF2/RING2.</text>
</comment>
<dbReference type="AlphaFoldDB" id="A0A8J6DRS5"/>
<feature type="compositionally biased region" description="Basic residues" evidence="14">
    <location>
        <begin position="132"/>
        <end position="143"/>
    </location>
</feature>
<evidence type="ECO:0000256" key="14">
    <source>
        <dbReference type="SAM" id="MobiDB-lite"/>
    </source>
</evidence>
<feature type="compositionally biased region" description="Low complexity" evidence="14">
    <location>
        <begin position="629"/>
        <end position="641"/>
    </location>
</feature>
<dbReference type="GO" id="GO:0000122">
    <property type="term" value="P:negative regulation of transcription by RNA polymerase II"/>
    <property type="evidence" value="ECO:0007669"/>
    <property type="project" value="TreeGrafter"/>
</dbReference>
<comment type="subcellular location">
    <subcellularLocation>
        <location evidence="1">Nucleus</location>
    </subcellularLocation>
</comment>
<feature type="non-terminal residue" evidence="16">
    <location>
        <position position="688"/>
    </location>
</feature>
<name>A0A8J6DRS5_GALPY</name>
<dbReference type="InterPro" id="IPR013083">
    <property type="entry name" value="Znf_RING/FYVE/PHD"/>
</dbReference>
<dbReference type="Pfam" id="PF16207">
    <property type="entry name" value="RAWUL"/>
    <property type="match status" value="1"/>
</dbReference>
<dbReference type="CDD" id="cd16736">
    <property type="entry name" value="RING-HC_PCGF4"/>
    <property type="match status" value="1"/>
</dbReference>
<evidence type="ECO:0000256" key="6">
    <source>
        <dbReference type="ARBA" id="ARBA00022853"/>
    </source>
</evidence>